<gene>
    <name evidence="3" type="ORF">FEHR0123_LOCUS6615</name>
    <name evidence="4" type="ORF">FEHR0123_LOCUS6616</name>
</gene>
<evidence type="ECO:0000313" key="3">
    <source>
        <dbReference type="EMBL" id="CAE0311695.1"/>
    </source>
</evidence>
<evidence type="ECO:0000259" key="2">
    <source>
        <dbReference type="Pfam" id="PF00892"/>
    </source>
</evidence>
<organism evidence="4">
    <name type="scientific">Favella ehrenbergii</name>
    <dbReference type="NCBI Taxonomy" id="182087"/>
    <lineage>
        <taxon>Eukaryota</taxon>
        <taxon>Sar</taxon>
        <taxon>Alveolata</taxon>
        <taxon>Ciliophora</taxon>
        <taxon>Intramacronucleata</taxon>
        <taxon>Spirotrichea</taxon>
        <taxon>Choreotrichia</taxon>
        <taxon>Tintinnida</taxon>
        <taxon>Xystonellidae</taxon>
        <taxon>Favella</taxon>
    </lineage>
</organism>
<evidence type="ECO:0000256" key="1">
    <source>
        <dbReference type="SAM" id="Phobius"/>
    </source>
</evidence>
<keyword evidence="1" id="KW-0812">Transmembrane</keyword>
<dbReference type="GO" id="GO:0016020">
    <property type="term" value="C:membrane"/>
    <property type="evidence" value="ECO:0007669"/>
    <property type="project" value="InterPro"/>
</dbReference>
<feature type="transmembrane region" description="Helical" evidence="1">
    <location>
        <begin position="53"/>
        <end position="77"/>
    </location>
</feature>
<keyword evidence="1" id="KW-0472">Membrane</keyword>
<proteinExistence type="predicted"/>
<sequence length="153" mass="17042">MSCGQVLTRKLRELSTMTVSTYTNLSQIIIYIAIALIFKMNLTVYEAFDALDWVTMASISILHVGGQTLFFIAFANLPAPAVQPLNFMGLIFQFFIDLIFFDTIPNAWQVSGIALIMVVSAVQTIAIFRAEKQAKIDAEKAEGQDSEIKEKQP</sequence>
<feature type="transmembrane region" description="Helical" evidence="1">
    <location>
        <begin position="107"/>
        <end position="128"/>
    </location>
</feature>
<feature type="transmembrane region" description="Helical" evidence="1">
    <location>
        <begin position="21"/>
        <end position="41"/>
    </location>
</feature>
<dbReference type="EMBL" id="HBIE01021713">
    <property type="protein sequence ID" value="CAE0311695.1"/>
    <property type="molecule type" value="Transcribed_RNA"/>
</dbReference>
<dbReference type="Pfam" id="PF00892">
    <property type="entry name" value="EamA"/>
    <property type="match status" value="1"/>
</dbReference>
<evidence type="ECO:0000313" key="4">
    <source>
        <dbReference type="EMBL" id="CAE0311696.1"/>
    </source>
</evidence>
<name>A0A7S3I2K2_9SPIT</name>
<protein>
    <recommendedName>
        <fullName evidence="2">EamA domain-containing protein</fullName>
    </recommendedName>
</protein>
<dbReference type="AlphaFoldDB" id="A0A7S3I2K2"/>
<feature type="domain" description="EamA" evidence="2">
    <location>
        <begin position="8"/>
        <end position="118"/>
    </location>
</feature>
<dbReference type="InterPro" id="IPR037185">
    <property type="entry name" value="EmrE-like"/>
</dbReference>
<reference evidence="4" key="1">
    <citation type="submission" date="2021-01" db="EMBL/GenBank/DDBJ databases">
        <authorList>
            <person name="Corre E."/>
            <person name="Pelletier E."/>
            <person name="Niang G."/>
            <person name="Scheremetjew M."/>
            <person name="Finn R."/>
            <person name="Kale V."/>
            <person name="Holt S."/>
            <person name="Cochrane G."/>
            <person name="Meng A."/>
            <person name="Brown T."/>
            <person name="Cohen L."/>
        </authorList>
    </citation>
    <scope>NUCLEOTIDE SEQUENCE</scope>
    <source>
        <strain evidence="4">Fehren 1</strain>
    </source>
</reference>
<feature type="transmembrane region" description="Helical" evidence="1">
    <location>
        <begin position="84"/>
        <end position="101"/>
    </location>
</feature>
<accession>A0A7S3I2K2</accession>
<dbReference type="InterPro" id="IPR000620">
    <property type="entry name" value="EamA_dom"/>
</dbReference>
<dbReference type="SUPFAM" id="SSF103481">
    <property type="entry name" value="Multidrug resistance efflux transporter EmrE"/>
    <property type="match status" value="1"/>
</dbReference>
<dbReference type="EMBL" id="HBIE01021715">
    <property type="protein sequence ID" value="CAE0311696.1"/>
    <property type="molecule type" value="Transcribed_RNA"/>
</dbReference>
<keyword evidence="1" id="KW-1133">Transmembrane helix</keyword>